<dbReference type="AlphaFoldDB" id="A0A5J5A2R6"/>
<evidence type="ECO:0000313" key="2">
    <source>
        <dbReference type="EMBL" id="KAA8524366.1"/>
    </source>
</evidence>
<gene>
    <name evidence="2" type="ORF">F0562_010789</name>
</gene>
<feature type="compositionally biased region" description="Low complexity" evidence="1">
    <location>
        <begin position="55"/>
        <end position="69"/>
    </location>
</feature>
<accession>A0A5J5A2R6</accession>
<proteinExistence type="predicted"/>
<keyword evidence="3" id="KW-1185">Reference proteome</keyword>
<feature type="region of interest" description="Disordered" evidence="1">
    <location>
        <begin position="52"/>
        <end position="91"/>
    </location>
</feature>
<organism evidence="2 3">
    <name type="scientific">Nyssa sinensis</name>
    <dbReference type="NCBI Taxonomy" id="561372"/>
    <lineage>
        <taxon>Eukaryota</taxon>
        <taxon>Viridiplantae</taxon>
        <taxon>Streptophyta</taxon>
        <taxon>Embryophyta</taxon>
        <taxon>Tracheophyta</taxon>
        <taxon>Spermatophyta</taxon>
        <taxon>Magnoliopsida</taxon>
        <taxon>eudicotyledons</taxon>
        <taxon>Gunneridae</taxon>
        <taxon>Pentapetalae</taxon>
        <taxon>asterids</taxon>
        <taxon>Cornales</taxon>
        <taxon>Nyssaceae</taxon>
        <taxon>Nyssa</taxon>
    </lineage>
</organism>
<evidence type="ECO:0000313" key="3">
    <source>
        <dbReference type="Proteomes" id="UP000325577"/>
    </source>
</evidence>
<protein>
    <submittedName>
        <fullName evidence="2">Uncharacterized protein</fullName>
    </submittedName>
</protein>
<name>A0A5J5A2R6_9ASTE</name>
<reference evidence="2 3" key="1">
    <citation type="submission" date="2019-09" db="EMBL/GenBank/DDBJ databases">
        <title>A chromosome-level genome assembly of the Chinese tupelo Nyssa sinensis.</title>
        <authorList>
            <person name="Yang X."/>
            <person name="Kang M."/>
            <person name="Yang Y."/>
            <person name="Xiong H."/>
            <person name="Wang M."/>
            <person name="Zhang Z."/>
            <person name="Wang Z."/>
            <person name="Wu H."/>
            <person name="Ma T."/>
            <person name="Liu J."/>
            <person name="Xi Z."/>
        </authorList>
    </citation>
    <scope>NUCLEOTIDE SEQUENCE [LARGE SCALE GENOMIC DNA]</scope>
    <source>
        <strain evidence="2">J267</strain>
        <tissue evidence="2">Leaf</tissue>
    </source>
</reference>
<evidence type="ECO:0000256" key="1">
    <source>
        <dbReference type="SAM" id="MobiDB-lite"/>
    </source>
</evidence>
<dbReference type="EMBL" id="CM018047">
    <property type="protein sequence ID" value="KAA8524366.1"/>
    <property type="molecule type" value="Genomic_DNA"/>
</dbReference>
<sequence length="91" mass="9975">MTIELDRASVNRDDASNCGAEIGLERTGEAVTRYWAKALELRNCGSMFGEEEGSRAAAAMRQQQQQRTTAGRENSAQQQGSLLTQLGNMHD</sequence>
<feature type="compositionally biased region" description="Polar residues" evidence="1">
    <location>
        <begin position="71"/>
        <end position="91"/>
    </location>
</feature>
<dbReference type="Proteomes" id="UP000325577">
    <property type="component" value="Linkage Group LG4"/>
</dbReference>